<feature type="transmembrane region" description="Helical" evidence="7">
    <location>
        <begin position="6"/>
        <end position="22"/>
    </location>
</feature>
<organism evidence="8 9">
    <name type="scientific">Vanilla planifolia</name>
    <name type="common">Vanilla</name>
    <dbReference type="NCBI Taxonomy" id="51239"/>
    <lineage>
        <taxon>Eukaryota</taxon>
        <taxon>Viridiplantae</taxon>
        <taxon>Streptophyta</taxon>
        <taxon>Embryophyta</taxon>
        <taxon>Tracheophyta</taxon>
        <taxon>Spermatophyta</taxon>
        <taxon>Magnoliopsida</taxon>
        <taxon>Liliopsida</taxon>
        <taxon>Asparagales</taxon>
        <taxon>Orchidaceae</taxon>
        <taxon>Vanilloideae</taxon>
        <taxon>Vanilleae</taxon>
        <taxon>Vanilla</taxon>
    </lineage>
</organism>
<dbReference type="Pfam" id="PF00230">
    <property type="entry name" value="MIP"/>
    <property type="match status" value="1"/>
</dbReference>
<evidence type="ECO:0000256" key="7">
    <source>
        <dbReference type="SAM" id="Phobius"/>
    </source>
</evidence>
<dbReference type="PANTHER" id="PTHR45724">
    <property type="entry name" value="AQUAPORIN NIP2-1"/>
    <property type="match status" value="1"/>
</dbReference>
<dbReference type="GO" id="GO:0016020">
    <property type="term" value="C:membrane"/>
    <property type="evidence" value="ECO:0007669"/>
    <property type="project" value="UniProtKB-SubCell"/>
</dbReference>
<sequence length="202" mass="22266">MIAELTATYIIMFLGCGSAFIDKRINITHVGVAFTWAAVIVAMGYTFGHVSGCHMNPAVTIGFAAARKFPWKEVPFYVLAQTTGSTLACLMLLWLFSGEPTYVMLALPGGPNPFKKLGGIAVEELSSALSSLQGWEGQFGFSRSIPWKRWDYHADYHYVFRERLKKLAIGPKATGYLGDVDISVVSSTAYFPITFSRLYSPL</sequence>
<evidence type="ECO:0000256" key="6">
    <source>
        <dbReference type="RuleBase" id="RU000477"/>
    </source>
</evidence>
<evidence type="ECO:0000256" key="2">
    <source>
        <dbReference type="ARBA" id="ARBA00022448"/>
    </source>
</evidence>
<keyword evidence="4 7" id="KW-1133">Transmembrane helix</keyword>
<dbReference type="EMBL" id="JADCNL010000013">
    <property type="protein sequence ID" value="KAG0455104.1"/>
    <property type="molecule type" value="Genomic_DNA"/>
</dbReference>
<evidence type="ECO:0000313" key="9">
    <source>
        <dbReference type="Proteomes" id="UP000636800"/>
    </source>
</evidence>
<proteinExistence type="inferred from homology"/>
<dbReference type="OrthoDB" id="1896682at2759"/>
<evidence type="ECO:0008006" key="10">
    <source>
        <dbReference type="Google" id="ProtNLM"/>
    </source>
</evidence>
<protein>
    <recommendedName>
        <fullName evidence="10">Aquaporin</fullName>
    </recommendedName>
</protein>
<dbReference type="InterPro" id="IPR022357">
    <property type="entry name" value="MIP_CS"/>
</dbReference>
<reference evidence="8 9" key="1">
    <citation type="journal article" date="2020" name="Nat. Food">
        <title>A phased Vanilla planifolia genome enables genetic improvement of flavour and production.</title>
        <authorList>
            <person name="Hasing T."/>
            <person name="Tang H."/>
            <person name="Brym M."/>
            <person name="Khazi F."/>
            <person name="Huang T."/>
            <person name="Chambers A.H."/>
        </authorList>
    </citation>
    <scope>NUCLEOTIDE SEQUENCE [LARGE SCALE GENOMIC DNA]</scope>
    <source>
        <tissue evidence="8">Leaf</tissue>
    </source>
</reference>
<dbReference type="PROSITE" id="PS00221">
    <property type="entry name" value="MIP"/>
    <property type="match status" value="1"/>
</dbReference>
<evidence type="ECO:0000256" key="4">
    <source>
        <dbReference type="ARBA" id="ARBA00022989"/>
    </source>
</evidence>
<dbReference type="InterPro" id="IPR034294">
    <property type="entry name" value="Aquaporin_transptr"/>
</dbReference>
<keyword evidence="2 6" id="KW-0813">Transport</keyword>
<keyword evidence="5 7" id="KW-0472">Membrane</keyword>
<dbReference type="InterPro" id="IPR000425">
    <property type="entry name" value="MIP"/>
</dbReference>
<feature type="transmembrane region" description="Helical" evidence="7">
    <location>
        <begin position="29"/>
        <end position="47"/>
    </location>
</feature>
<evidence type="ECO:0000256" key="1">
    <source>
        <dbReference type="ARBA" id="ARBA00004141"/>
    </source>
</evidence>
<evidence type="ECO:0000256" key="5">
    <source>
        <dbReference type="ARBA" id="ARBA00023136"/>
    </source>
</evidence>
<evidence type="ECO:0000313" key="8">
    <source>
        <dbReference type="EMBL" id="KAG0455104.1"/>
    </source>
</evidence>
<comment type="subcellular location">
    <subcellularLocation>
        <location evidence="1">Membrane</location>
        <topology evidence="1">Multi-pass membrane protein</topology>
    </subcellularLocation>
</comment>
<name>A0A835PKS6_VANPL</name>
<dbReference type="SUPFAM" id="SSF81338">
    <property type="entry name" value="Aquaporin-like"/>
    <property type="match status" value="1"/>
</dbReference>
<accession>A0A835PKS6</accession>
<feature type="transmembrane region" description="Helical" evidence="7">
    <location>
        <begin position="76"/>
        <end position="96"/>
    </location>
</feature>
<dbReference type="GO" id="GO:0015267">
    <property type="term" value="F:channel activity"/>
    <property type="evidence" value="ECO:0007669"/>
    <property type="project" value="InterPro"/>
</dbReference>
<keyword evidence="9" id="KW-1185">Reference proteome</keyword>
<dbReference type="PRINTS" id="PR00783">
    <property type="entry name" value="MINTRINSICP"/>
</dbReference>
<evidence type="ECO:0000256" key="3">
    <source>
        <dbReference type="ARBA" id="ARBA00022692"/>
    </source>
</evidence>
<gene>
    <name evidence="8" type="ORF">HPP92_024396</name>
</gene>
<keyword evidence="3 6" id="KW-0812">Transmembrane</keyword>
<dbReference type="PANTHER" id="PTHR45724:SF21">
    <property type="entry name" value="MAJOR INTRINSIC PROTEIN"/>
    <property type="match status" value="1"/>
</dbReference>
<dbReference type="AlphaFoldDB" id="A0A835PKS6"/>
<dbReference type="Proteomes" id="UP000636800">
    <property type="component" value="Chromosome 13"/>
</dbReference>
<comment type="similarity">
    <text evidence="6">Belongs to the MIP/aquaporin (TC 1.A.8) family.</text>
</comment>
<dbReference type="InterPro" id="IPR023271">
    <property type="entry name" value="Aquaporin-like"/>
</dbReference>
<dbReference type="Gene3D" id="1.20.1080.10">
    <property type="entry name" value="Glycerol uptake facilitator protein"/>
    <property type="match status" value="1"/>
</dbReference>
<comment type="caution">
    <text evidence="8">The sequence shown here is derived from an EMBL/GenBank/DDBJ whole genome shotgun (WGS) entry which is preliminary data.</text>
</comment>